<keyword evidence="1" id="KW-0472">Membrane</keyword>
<name>D7CKH0_SYNLT</name>
<dbReference type="STRING" id="643648.Slip_0421"/>
<reference evidence="3" key="1">
    <citation type="journal article" date="2010" name="Stand. Genomic Sci.">
        <title>Complete genome sequence of Syntrophothermus lipocalidus type strain (TGB-C1T).</title>
        <authorList>
            <consortium name="US DOE Joint Genome Institute (JGI-PGF)"/>
            <person name="Djao O."/>
            <person name="Zhang X."/>
            <person name="Lucas S."/>
            <person name="Lapidus A."/>
            <person name="Glavina Del Rio T."/>
            <person name="Nolan M."/>
            <person name="Tice H."/>
            <person name="Cheng J."/>
            <person name="Han C."/>
            <person name="Tapia R."/>
            <person name="Goodwin L."/>
            <person name="Pitluck S."/>
            <person name="Liolios K."/>
            <person name="Ivanova N."/>
            <person name="Mavromatis K."/>
            <person name="Mikhailova N."/>
            <person name="Ovchinnikova G."/>
            <person name="Pati A."/>
            <person name="Brambilla E."/>
            <person name="Chen A."/>
            <person name="Palaniappan K."/>
            <person name="Land M."/>
            <person name="Hauser L."/>
            <person name="Chang Y."/>
            <person name="Jeffries C."/>
            <person name="Rohde M."/>
            <person name="Sikorski J."/>
            <person name="Spring S."/>
            <person name="Goker M."/>
            <person name="Detter J."/>
            <person name="Woyke T."/>
            <person name="Bristow J."/>
            <person name="Eisen J."/>
            <person name="Markowitz V."/>
            <person name="Hugenholtz P."/>
            <person name="Kyrpides N."/>
            <person name="Klenk H."/>
        </authorList>
    </citation>
    <scope>NUCLEOTIDE SEQUENCE [LARGE SCALE GENOMIC DNA]</scope>
    <source>
        <strain evidence="3">DSM 12680 / TGB-C1</strain>
    </source>
</reference>
<dbReference type="Pfam" id="PF12685">
    <property type="entry name" value="SpoIIIAH"/>
    <property type="match status" value="1"/>
</dbReference>
<dbReference type="eggNOG" id="ENOG50324N7">
    <property type="taxonomic scope" value="Bacteria"/>
</dbReference>
<dbReference type="HOGENOM" id="CLU_1377525_0_0_9"/>
<keyword evidence="3" id="KW-1185">Reference proteome</keyword>
<sequence length="198" mass="22145">MVQGDWSYLKSKRVNGEGDLGVVFKVGRKFVYFVVGLLLVAICSWVILAGRSVPERVKEAAPVTSSTSTKKPETVGQDRGFFSEYRLERERTRDQQVELLREMLNNANLDPKSREKAAARLVEISMTIDREMKAEALVKARGYEDCVVIVQPSLTTVIVSYKGAAIPLDEENELKEQVASVIQCRPNHVCVITRASVK</sequence>
<dbReference type="InterPro" id="IPR038503">
    <property type="entry name" value="SpoIIIAH_sf"/>
</dbReference>
<dbReference type="OrthoDB" id="1680784at2"/>
<gene>
    <name evidence="2" type="ordered locus">Slip_0421</name>
</gene>
<dbReference type="KEGG" id="slp:Slip_0421"/>
<evidence type="ECO:0000313" key="2">
    <source>
        <dbReference type="EMBL" id="ADI01205.1"/>
    </source>
</evidence>
<feature type="transmembrane region" description="Helical" evidence="1">
    <location>
        <begin position="30"/>
        <end position="48"/>
    </location>
</feature>
<reference evidence="2 3" key="2">
    <citation type="journal article" date="2010" name="Stand. Genomic Sci.">
        <title>Complete genome sequence of Syntrophothermus lipocalidus type strain (TGB-C1).</title>
        <authorList>
            <person name="Djao O.D."/>
            <person name="Zhang X."/>
            <person name="Lucas S."/>
            <person name="Lapidus A."/>
            <person name="Del Rio T.G."/>
            <person name="Nolan M."/>
            <person name="Tice H."/>
            <person name="Cheng J.F."/>
            <person name="Han C."/>
            <person name="Tapia R."/>
            <person name="Goodwin L."/>
            <person name="Pitluck S."/>
            <person name="Liolios K."/>
            <person name="Ivanova N."/>
            <person name="Mavromatis K."/>
            <person name="Mikhailova N."/>
            <person name="Ovchinnikova G."/>
            <person name="Pati A."/>
            <person name="Brambilla E."/>
            <person name="Chen A."/>
            <person name="Palaniappan K."/>
            <person name="Land M."/>
            <person name="Hauser L."/>
            <person name="Chang Y.J."/>
            <person name="Jeffries C.D."/>
            <person name="Rohde M."/>
            <person name="Sikorski J."/>
            <person name="Spring S."/>
            <person name="Goker M."/>
            <person name="Detter J.C."/>
            <person name="Woyke T."/>
            <person name="Bristow J."/>
            <person name="Eisen J.A."/>
            <person name="Markowitz V."/>
            <person name="Hugenholtz P."/>
            <person name="Kyrpides N.C."/>
            <person name="Klenk H.P."/>
        </authorList>
    </citation>
    <scope>NUCLEOTIDE SEQUENCE [LARGE SCALE GENOMIC DNA]</scope>
    <source>
        <strain evidence="3">DSM 12680 / TGB-C1</strain>
    </source>
</reference>
<evidence type="ECO:0000313" key="3">
    <source>
        <dbReference type="Proteomes" id="UP000000378"/>
    </source>
</evidence>
<evidence type="ECO:0000256" key="1">
    <source>
        <dbReference type="SAM" id="Phobius"/>
    </source>
</evidence>
<evidence type="ECO:0008006" key="4">
    <source>
        <dbReference type="Google" id="ProtNLM"/>
    </source>
</evidence>
<keyword evidence="1" id="KW-1133">Transmembrane helix</keyword>
<keyword evidence="1" id="KW-0812">Transmembrane</keyword>
<dbReference type="InterPro" id="IPR024232">
    <property type="entry name" value="SpoIIIAH"/>
</dbReference>
<protein>
    <recommendedName>
        <fullName evidence="4">Stage III sporulation protein AH</fullName>
    </recommendedName>
</protein>
<accession>D7CKH0</accession>
<dbReference type="AlphaFoldDB" id="D7CKH0"/>
<proteinExistence type="predicted"/>
<dbReference type="EMBL" id="CP002048">
    <property type="protein sequence ID" value="ADI01205.1"/>
    <property type="molecule type" value="Genomic_DNA"/>
</dbReference>
<organism evidence="2 3">
    <name type="scientific">Syntrophothermus lipocalidus (strain DSM 12680 / TGB-C1)</name>
    <dbReference type="NCBI Taxonomy" id="643648"/>
    <lineage>
        <taxon>Bacteria</taxon>
        <taxon>Bacillati</taxon>
        <taxon>Bacillota</taxon>
        <taxon>Clostridia</taxon>
        <taxon>Eubacteriales</taxon>
        <taxon>Syntrophomonadaceae</taxon>
        <taxon>Syntrophothermus</taxon>
    </lineage>
</organism>
<dbReference type="Gene3D" id="1.10.287.4300">
    <property type="entry name" value="Stage III sporulation protein AH-like"/>
    <property type="match status" value="1"/>
</dbReference>
<dbReference type="Proteomes" id="UP000000378">
    <property type="component" value="Chromosome"/>
</dbReference>